<comment type="caution">
    <text evidence="2">The sequence shown here is derived from an EMBL/GenBank/DDBJ whole genome shotgun (WGS) entry which is preliminary data.</text>
</comment>
<dbReference type="PANTHER" id="PTHR47723:SF19">
    <property type="entry name" value="POLYNUCLEOTIDYL TRANSFERASE, RIBONUCLEASE H-LIKE SUPERFAMILY PROTEIN"/>
    <property type="match status" value="1"/>
</dbReference>
<reference evidence="2" key="1">
    <citation type="journal article" date="2023" name="Nat. Commun.">
        <title>Diploid and tetraploid genomes of Acorus and the evolution of monocots.</title>
        <authorList>
            <person name="Ma L."/>
            <person name="Liu K.W."/>
            <person name="Li Z."/>
            <person name="Hsiao Y.Y."/>
            <person name="Qi Y."/>
            <person name="Fu T."/>
            <person name="Tang G.D."/>
            <person name="Zhang D."/>
            <person name="Sun W.H."/>
            <person name="Liu D.K."/>
            <person name="Li Y."/>
            <person name="Chen G.Z."/>
            <person name="Liu X.D."/>
            <person name="Liao X.Y."/>
            <person name="Jiang Y.T."/>
            <person name="Yu X."/>
            <person name="Hao Y."/>
            <person name="Huang J."/>
            <person name="Zhao X.W."/>
            <person name="Ke S."/>
            <person name="Chen Y.Y."/>
            <person name="Wu W.L."/>
            <person name="Hsu J.L."/>
            <person name="Lin Y.F."/>
            <person name="Huang M.D."/>
            <person name="Li C.Y."/>
            <person name="Huang L."/>
            <person name="Wang Z.W."/>
            <person name="Zhao X."/>
            <person name="Zhong W.Y."/>
            <person name="Peng D.H."/>
            <person name="Ahmad S."/>
            <person name="Lan S."/>
            <person name="Zhang J.S."/>
            <person name="Tsai W.C."/>
            <person name="Van de Peer Y."/>
            <person name="Liu Z.J."/>
        </authorList>
    </citation>
    <scope>NUCLEOTIDE SEQUENCE</scope>
    <source>
        <strain evidence="2">SCP</strain>
    </source>
</reference>
<dbReference type="InterPro" id="IPR053151">
    <property type="entry name" value="RNase_H-like"/>
</dbReference>
<dbReference type="GO" id="GO:0004523">
    <property type="term" value="F:RNA-DNA hybrid ribonuclease activity"/>
    <property type="evidence" value="ECO:0007669"/>
    <property type="project" value="InterPro"/>
</dbReference>
<dbReference type="Gene3D" id="3.30.420.10">
    <property type="entry name" value="Ribonuclease H-like superfamily/Ribonuclease H"/>
    <property type="match status" value="1"/>
</dbReference>
<dbReference type="InterPro" id="IPR036397">
    <property type="entry name" value="RNaseH_sf"/>
</dbReference>
<protein>
    <recommendedName>
        <fullName evidence="1">RNase H type-1 domain-containing protein</fullName>
    </recommendedName>
</protein>
<dbReference type="Pfam" id="PF13456">
    <property type="entry name" value="RVT_3"/>
    <property type="match status" value="1"/>
</dbReference>
<name>A0AAV9A443_ACOGR</name>
<dbReference type="InterPro" id="IPR002156">
    <property type="entry name" value="RNaseH_domain"/>
</dbReference>
<proteinExistence type="predicted"/>
<accession>A0AAV9A443</accession>
<dbReference type="AlphaFoldDB" id="A0AAV9A443"/>
<keyword evidence="3" id="KW-1185">Reference proteome</keyword>
<dbReference type="CDD" id="cd06222">
    <property type="entry name" value="RNase_H_like"/>
    <property type="match status" value="1"/>
</dbReference>
<reference evidence="2" key="2">
    <citation type="submission" date="2023-06" db="EMBL/GenBank/DDBJ databases">
        <authorList>
            <person name="Ma L."/>
            <person name="Liu K.-W."/>
            <person name="Li Z."/>
            <person name="Hsiao Y.-Y."/>
            <person name="Qi Y."/>
            <person name="Fu T."/>
            <person name="Tang G."/>
            <person name="Zhang D."/>
            <person name="Sun W.-H."/>
            <person name="Liu D.-K."/>
            <person name="Li Y."/>
            <person name="Chen G.-Z."/>
            <person name="Liu X.-D."/>
            <person name="Liao X.-Y."/>
            <person name="Jiang Y.-T."/>
            <person name="Yu X."/>
            <person name="Hao Y."/>
            <person name="Huang J."/>
            <person name="Zhao X.-W."/>
            <person name="Ke S."/>
            <person name="Chen Y.-Y."/>
            <person name="Wu W.-L."/>
            <person name="Hsu J.-L."/>
            <person name="Lin Y.-F."/>
            <person name="Huang M.-D."/>
            <person name="Li C.-Y."/>
            <person name="Huang L."/>
            <person name="Wang Z.-W."/>
            <person name="Zhao X."/>
            <person name="Zhong W.-Y."/>
            <person name="Peng D.-H."/>
            <person name="Ahmad S."/>
            <person name="Lan S."/>
            <person name="Zhang J.-S."/>
            <person name="Tsai W.-C."/>
            <person name="Van De Peer Y."/>
            <person name="Liu Z.-J."/>
        </authorList>
    </citation>
    <scope>NUCLEOTIDE SEQUENCE</scope>
    <source>
        <strain evidence="2">SCP</strain>
        <tissue evidence="2">Leaves</tissue>
    </source>
</reference>
<evidence type="ECO:0000259" key="1">
    <source>
        <dbReference type="Pfam" id="PF13456"/>
    </source>
</evidence>
<feature type="domain" description="RNase H type-1" evidence="1">
    <location>
        <begin position="44"/>
        <end position="156"/>
    </location>
</feature>
<gene>
    <name evidence="2" type="ORF">QJS04_geneDACA019300</name>
</gene>
<evidence type="ECO:0000313" key="2">
    <source>
        <dbReference type="EMBL" id="KAK1258884.1"/>
    </source>
</evidence>
<evidence type="ECO:0000313" key="3">
    <source>
        <dbReference type="Proteomes" id="UP001179952"/>
    </source>
</evidence>
<dbReference type="InterPro" id="IPR012337">
    <property type="entry name" value="RNaseH-like_sf"/>
</dbReference>
<organism evidence="2 3">
    <name type="scientific">Acorus gramineus</name>
    <name type="common">Dwarf sweet flag</name>
    <dbReference type="NCBI Taxonomy" id="55184"/>
    <lineage>
        <taxon>Eukaryota</taxon>
        <taxon>Viridiplantae</taxon>
        <taxon>Streptophyta</taxon>
        <taxon>Embryophyta</taxon>
        <taxon>Tracheophyta</taxon>
        <taxon>Spermatophyta</taxon>
        <taxon>Magnoliopsida</taxon>
        <taxon>Liliopsida</taxon>
        <taxon>Acoraceae</taxon>
        <taxon>Acorus</taxon>
    </lineage>
</organism>
<sequence length="182" mass="20307">MDHIDKGHSEQSREEVHMSTLIQKVVIPRNNGIANPQRRAIIITDGSVQAQTRAASAGFIIIQEEPNRVISVGSVLKAELRGILLGITEALRMGFRDIIVCSDAEIIIRLLRSTKTGTPSLQSMVEQIREDTSNMNQIQYIKVPRVCVRGSKALLKMGRNMQQTTISQFLRDSNIRSIVSQN</sequence>
<dbReference type="SUPFAM" id="SSF53098">
    <property type="entry name" value="Ribonuclease H-like"/>
    <property type="match status" value="1"/>
</dbReference>
<dbReference type="EMBL" id="JAUJYN010000013">
    <property type="protein sequence ID" value="KAK1258884.1"/>
    <property type="molecule type" value="Genomic_DNA"/>
</dbReference>
<dbReference type="GO" id="GO:0003676">
    <property type="term" value="F:nucleic acid binding"/>
    <property type="evidence" value="ECO:0007669"/>
    <property type="project" value="InterPro"/>
</dbReference>
<dbReference type="Proteomes" id="UP001179952">
    <property type="component" value="Unassembled WGS sequence"/>
</dbReference>
<dbReference type="PANTHER" id="PTHR47723">
    <property type="entry name" value="OS05G0353850 PROTEIN"/>
    <property type="match status" value="1"/>
</dbReference>
<dbReference type="InterPro" id="IPR044730">
    <property type="entry name" value="RNase_H-like_dom_plant"/>
</dbReference>